<evidence type="ECO:0000313" key="6">
    <source>
        <dbReference type="EMBL" id="MBW8269620.1"/>
    </source>
</evidence>
<dbReference type="Gene3D" id="1.20.120.20">
    <property type="entry name" value="Apolipoprotein"/>
    <property type="match status" value="1"/>
</dbReference>
<dbReference type="InterPro" id="IPR008978">
    <property type="entry name" value="HSP20-like_chaperone"/>
</dbReference>
<reference evidence="6 7" key="1">
    <citation type="submission" date="2021-08" db="EMBL/GenBank/DDBJ databases">
        <title>Caldovatus sediminis gen. nov., sp. nov., a moderately thermophilic bacterium isolated from a hot spring.</title>
        <authorList>
            <person name="Hu C.-J."/>
            <person name="Li W.-J."/>
            <person name="Xian W.-D."/>
        </authorList>
    </citation>
    <scope>NUCLEOTIDE SEQUENCE [LARGE SCALE GENOMIC DNA]</scope>
    <source>
        <strain evidence="6 7">SYSU G05006</strain>
    </source>
</reference>
<evidence type="ECO:0000256" key="4">
    <source>
        <dbReference type="SAM" id="Coils"/>
    </source>
</evidence>
<dbReference type="PANTHER" id="PTHR46733:SF4">
    <property type="entry name" value="HEAT SHOCK PROTEIN 21, CHLOROPLASTIC"/>
    <property type="match status" value="1"/>
</dbReference>
<accession>A0ABS7F4A4</accession>
<evidence type="ECO:0000256" key="1">
    <source>
        <dbReference type="ARBA" id="ARBA00023016"/>
    </source>
</evidence>
<dbReference type="SUPFAM" id="SSF49764">
    <property type="entry name" value="HSP20-like chaperones"/>
    <property type="match status" value="1"/>
</dbReference>
<dbReference type="CDD" id="cd06464">
    <property type="entry name" value="ACD_sHsps-like"/>
    <property type="match status" value="1"/>
</dbReference>
<feature type="domain" description="SHSP" evidence="5">
    <location>
        <begin position="43"/>
        <end position="158"/>
    </location>
</feature>
<dbReference type="PANTHER" id="PTHR46733">
    <property type="entry name" value="26.5 KDA HEAT SHOCK PROTEIN, MITOCHONDRIAL"/>
    <property type="match status" value="1"/>
</dbReference>
<feature type="coiled-coil region" evidence="4">
    <location>
        <begin position="165"/>
        <end position="221"/>
    </location>
</feature>
<keyword evidence="4" id="KW-0175">Coiled coil</keyword>
<protein>
    <submittedName>
        <fullName evidence="6">Hsp20 family protein</fullName>
    </submittedName>
</protein>
<dbReference type="RefSeq" id="WP_220117374.1">
    <property type="nucleotide sequence ID" value="NZ_JAHZUY010000018.1"/>
</dbReference>
<dbReference type="Gene3D" id="2.60.40.790">
    <property type="match status" value="1"/>
</dbReference>
<keyword evidence="7" id="KW-1185">Reference proteome</keyword>
<comment type="caution">
    <text evidence="6">The sequence shown here is derived from an EMBL/GenBank/DDBJ whole genome shotgun (WGS) entry which is preliminary data.</text>
</comment>
<sequence>MARRAIVPLPAEGHDVLLPRPPDPLGGLEAALAEMRRRLAEIEALAAAGPPGFRFAVEEDRDGNLTVRAELPGVEEEDIDVLLADGLLTIRAERRFAAAARGDRREEGCALLEHSVLLPPGVDRDRAEATLRNGVLTVVLPRRQEPPPGARRIPVRAAEGRQDALARYRDELGRLRARLEELRERAGKAGESLAEGLKRRLAELERAADRFAELLKEVEASGERAWSRLRSRLEAGWHELAQRIARLRDGAGHGPGRD</sequence>
<evidence type="ECO:0000256" key="2">
    <source>
        <dbReference type="PROSITE-ProRule" id="PRU00285"/>
    </source>
</evidence>
<dbReference type="Pfam" id="PF00011">
    <property type="entry name" value="HSP20"/>
    <property type="match status" value="1"/>
</dbReference>
<name>A0ABS7F4A4_9PROT</name>
<evidence type="ECO:0000256" key="3">
    <source>
        <dbReference type="RuleBase" id="RU003616"/>
    </source>
</evidence>
<comment type="similarity">
    <text evidence="2 3">Belongs to the small heat shock protein (HSP20) family.</text>
</comment>
<dbReference type="PROSITE" id="PS01031">
    <property type="entry name" value="SHSP"/>
    <property type="match status" value="1"/>
</dbReference>
<gene>
    <name evidence="6" type="ORF">K1J50_08985</name>
</gene>
<evidence type="ECO:0000313" key="7">
    <source>
        <dbReference type="Proteomes" id="UP001519924"/>
    </source>
</evidence>
<organism evidence="6 7">
    <name type="scientific">Caldovatus aquaticus</name>
    <dbReference type="NCBI Taxonomy" id="2865671"/>
    <lineage>
        <taxon>Bacteria</taxon>
        <taxon>Pseudomonadati</taxon>
        <taxon>Pseudomonadota</taxon>
        <taxon>Alphaproteobacteria</taxon>
        <taxon>Acetobacterales</taxon>
        <taxon>Roseomonadaceae</taxon>
        <taxon>Caldovatus</taxon>
    </lineage>
</organism>
<dbReference type="EMBL" id="JAHZUY010000018">
    <property type="protein sequence ID" value="MBW8269620.1"/>
    <property type="molecule type" value="Genomic_DNA"/>
</dbReference>
<keyword evidence="1" id="KW-0346">Stress response</keyword>
<proteinExistence type="inferred from homology"/>
<dbReference type="InterPro" id="IPR002068">
    <property type="entry name" value="A-crystallin/Hsp20_dom"/>
</dbReference>
<dbReference type="InterPro" id="IPR044587">
    <property type="entry name" value="HSP21-like"/>
</dbReference>
<evidence type="ECO:0000259" key="5">
    <source>
        <dbReference type="PROSITE" id="PS01031"/>
    </source>
</evidence>
<dbReference type="Proteomes" id="UP001519924">
    <property type="component" value="Unassembled WGS sequence"/>
</dbReference>